<dbReference type="EMBL" id="CAFBMW010000046">
    <property type="protein sequence ID" value="CAB4964283.1"/>
    <property type="molecule type" value="Genomic_DNA"/>
</dbReference>
<feature type="domain" description="Response regulatory" evidence="2">
    <location>
        <begin position="48"/>
        <end position="157"/>
    </location>
</feature>
<organism evidence="3">
    <name type="scientific">freshwater metagenome</name>
    <dbReference type="NCBI Taxonomy" id="449393"/>
    <lineage>
        <taxon>unclassified sequences</taxon>
        <taxon>metagenomes</taxon>
        <taxon>ecological metagenomes</taxon>
    </lineage>
</organism>
<evidence type="ECO:0000313" key="3">
    <source>
        <dbReference type="EMBL" id="CAB4964283.1"/>
    </source>
</evidence>
<evidence type="ECO:0000256" key="1">
    <source>
        <dbReference type="ARBA" id="ARBA00022553"/>
    </source>
</evidence>
<gene>
    <name evidence="3" type="ORF">UFOPK3662_03540</name>
</gene>
<protein>
    <submittedName>
        <fullName evidence="3">Unannotated protein</fullName>
    </submittedName>
</protein>
<keyword evidence="1" id="KW-0597">Phosphoprotein</keyword>
<dbReference type="Pfam" id="PF00072">
    <property type="entry name" value="Response_reg"/>
    <property type="match status" value="1"/>
</dbReference>
<dbReference type="GO" id="GO:0000160">
    <property type="term" value="P:phosphorelay signal transduction system"/>
    <property type="evidence" value="ECO:0007669"/>
    <property type="project" value="InterPro"/>
</dbReference>
<dbReference type="SMART" id="SM00448">
    <property type="entry name" value="REC"/>
    <property type="match status" value="1"/>
</dbReference>
<dbReference type="PANTHER" id="PTHR44591:SF23">
    <property type="entry name" value="CHEY SUBFAMILY"/>
    <property type="match status" value="1"/>
</dbReference>
<name>A0A6J7LBU5_9ZZZZ</name>
<dbReference type="InterPro" id="IPR050595">
    <property type="entry name" value="Bact_response_regulator"/>
</dbReference>
<evidence type="ECO:0000259" key="2">
    <source>
        <dbReference type="PROSITE" id="PS50110"/>
    </source>
</evidence>
<dbReference type="InterPro" id="IPR001789">
    <property type="entry name" value="Sig_transdc_resp-reg_receiver"/>
</dbReference>
<sequence length="157" mass="17025">MPTTRRVARHVQISDDPNGDDVLIPVDTYKRPPAGAAREDEATLPKLRFLVVDDTAELRELMARMIVRAGHVAEEAADGVEATEALAAHRYDVMLLDLSMPRMSGEDVVRWLHANPDRAEGMRTVVVTAWGGVISDLTAQSADPATGGRRGSNGQGR</sequence>
<dbReference type="SUPFAM" id="SSF52172">
    <property type="entry name" value="CheY-like"/>
    <property type="match status" value="1"/>
</dbReference>
<dbReference type="InterPro" id="IPR011006">
    <property type="entry name" value="CheY-like_superfamily"/>
</dbReference>
<dbReference type="Gene3D" id="3.40.50.2300">
    <property type="match status" value="1"/>
</dbReference>
<dbReference type="PROSITE" id="PS50110">
    <property type="entry name" value="RESPONSE_REGULATORY"/>
    <property type="match status" value="1"/>
</dbReference>
<reference evidence="3" key="1">
    <citation type="submission" date="2020-05" db="EMBL/GenBank/DDBJ databases">
        <authorList>
            <person name="Chiriac C."/>
            <person name="Salcher M."/>
            <person name="Ghai R."/>
            <person name="Kavagutti S V."/>
        </authorList>
    </citation>
    <scope>NUCLEOTIDE SEQUENCE</scope>
</reference>
<accession>A0A6J7LBU5</accession>
<dbReference type="CDD" id="cd00156">
    <property type="entry name" value="REC"/>
    <property type="match status" value="1"/>
</dbReference>
<proteinExistence type="predicted"/>
<dbReference type="PANTHER" id="PTHR44591">
    <property type="entry name" value="STRESS RESPONSE REGULATOR PROTEIN 1"/>
    <property type="match status" value="1"/>
</dbReference>
<dbReference type="AlphaFoldDB" id="A0A6J7LBU5"/>